<keyword evidence="2" id="KW-1185">Reference proteome</keyword>
<comment type="caution">
    <text evidence="1">The sequence shown here is derived from an EMBL/GenBank/DDBJ whole genome shotgun (WGS) entry which is preliminary data.</text>
</comment>
<dbReference type="RefSeq" id="WP_344400348.1">
    <property type="nucleotide sequence ID" value="NZ_BAAATF010000006.1"/>
</dbReference>
<dbReference type="EMBL" id="JACGWV010000001">
    <property type="protein sequence ID" value="MBA8808061.1"/>
    <property type="molecule type" value="Genomic_DNA"/>
</dbReference>
<dbReference type="InterPro" id="IPR008868">
    <property type="entry name" value="TniB"/>
</dbReference>
<name>A0A7W3PDU2_9MICO</name>
<sequence>MVNADMAPDTAPDSVFPELVESRRGSTTTLTGWREFVAGEPIRFDLLDQDTLAGLTPARRAVYDEQRVAYHSELIVVETSAVRNVIHQGRLLSLLNQREISARRSLIVSGPGATGKTTAIKMLGKTHETRTRLRHPGQERIPVVYITAPPKGSPLRLATEFANFLGLDFHTRANASKIAEAVCEVMVACRTDLIIVDEIHNLNLATRAGEDLSDHLKYFTEHLPATFVYAGIHVESSGLFTGIRGKQLSGRSVLLNTSPFPCAEEWTSLIAALEMSLRLHQHVPGTLIRQAKYLHQRTGGSISSLSQLVRQAAISAILLETEAVTRDLLDEMVIDHAAESAAPSRPRRKRSAGA</sequence>
<organism evidence="1 2">
    <name type="scientific">Promicromonospora sukumoe</name>
    <dbReference type="NCBI Taxonomy" id="88382"/>
    <lineage>
        <taxon>Bacteria</taxon>
        <taxon>Bacillati</taxon>
        <taxon>Actinomycetota</taxon>
        <taxon>Actinomycetes</taxon>
        <taxon>Micrococcales</taxon>
        <taxon>Promicromonosporaceae</taxon>
        <taxon>Promicromonospora</taxon>
    </lineage>
</organism>
<dbReference type="Pfam" id="PF05621">
    <property type="entry name" value="TniB"/>
    <property type="match status" value="1"/>
</dbReference>
<dbReference type="Gene3D" id="3.40.50.300">
    <property type="entry name" value="P-loop containing nucleotide triphosphate hydrolases"/>
    <property type="match status" value="1"/>
</dbReference>
<dbReference type="SUPFAM" id="SSF52540">
    <property type="entry name" value="P-loop containing nucleoside triphosphate hydrolases"/>
    <property type="match status" value="1"/>
</dbReference>
<accession>A0A7W3PDU2</accession>
<evidence type="ECO:0000313" key="2">
    <source>
        <dbReference type="Proteomes" id="UP000540568"/>
    </source>
</evidence>
<dbReference type="AlphaFoldDB" id="A0A7W3PDU2"/>
<reference evidence="1 2" key="1">
    <citation type="submission" date="2020-07" db="EMBL/GenBank/DDBJ databases">
        <title>Sequencing the genomes of 1000 actinobacteria strains.</title>
        <authorList>
            <person name="Klenk H.-P."/>
        </authorList>
    </citation>
    <scope>NUCLEOTIDE SEQUENCE [LARGE SCALE GENOMIC DNA]</scope>
    <source>
        <strain evidence="1 2">DSM 44121</strain>
    </source>
</reference>
<dbReference type="Proteomes" id="UP000540568">
    <property type="component" value="Unassembled WGS sequence"/>
</dbReference>
<evidence type="ECO:0008006" key="3">
    <source>
        <dbReference type="Google" id="ProtNLM"/>
    </source>
</evidence>
<dbReference type="InterPro" id="IPR027417">
    <property type="entry name" value="P-loop_NTPase"/>
</dbReference>
<evidence type="ECO:0000313" key="1">
    <source>
        <dbReference type="EMBL" id="MBA8808061.1"/>
    </source>
</evidence>
<gene>
    <name evidence="1" type="ORF">FHX71_002003</name>
</gene>
<proteinExistence type="predicted"/>
<protein>
    <recommendedName>
        <fullName evidence="3">TniB protein</fullName>
    </recommendedName>
</protein>